<dbReference type="AlphaFoldDB" id="A0AAW2Y8R0"/>
<organism evidence="2">
    <name type="scientific">Sesamum latifolium</name>
    <dbReference type="NCBI Taxonomy" id="2727402"/>
    <lineage>
        <taxon>Eukaryota</taxon>
        <taxon>Viridiplantae</taxon>
        <taxon>Streptophyta</taxon>
        <taxon>Embryophyta</taxon>
        <taxon>Tracheophyta</taxon>
        <taxon>Spermatophyta</taxon>
        <taxon>Magnoliopsida</taxon>
        <taxon>eudicotyledons</taxon>
        <taxon>Gunneridae</taxon>
        <taxon>Pentapetalae</taxon>
        <taxon>asterids</taxon>
        <taxon>lamiids</taxon>
        <taxon>Lamiales</taxon>
        <taxon>Pedaliaceae</taxon>
        <taxon>Sesamum</taxon>
    </lineage>
</organism>
<proteinExistence type="predicted"/>
<comment type="caution">
    <text evidence="2">The sequence shown here is derived from an EMBL/GenBank/DDBJ whole genome shotgun (WGS) entry which is preliminary data.</text>
</comment>
<evidence type="ECO:0000256" key="1">
    <source>
        <dbReference type="SAM" id="MobiDB-lite"/>
    </source>
</evidence>
<dbReference type="EMBL" id="JACGWN010000001">
    <property type="protein sequence ID" value="KAL0462227.1"/>
    <property type="molecule type" value="Genomic_DNA"/>
</dbReference>
<gene>
    <name evidence="2" type="ORF">Slati_0110300</name>
</gene>
<feature type="region of interest" description="Disordered" evidence="1">
    <location>
        <begin position="99"/>
        <end position="124"/>
    </location>
</feature>
<protein>
    <submittedName>
        <fullName evidence="2">Uncharacterized protein</fullName>
    </submittedName>
</protein>
<evidence type="ECO:0000313" key="2">
    <source>
        <dbReference type="EMBL" id="KAL0462227.1"/>
    </source>
</evidence>
<reference evidence="2" key="1">
    <citation type="submission" date="2020-06" db="EMBL/GenBank/DDBJ databases">
        <authorList>
            <person name="Li T."/>
            <person name="Hu X."/>
            <person name="Zhang T."/>
            <person name="Song X."/>
            <person name="Zhang H."/>
            <person name="Dai N."/>
            <person name="Sheng W."/>
            <person name="Hou X."/>
            <person name="Wei L."/>
        </authorList>
    </citation>
    <scope>NUCLEOTIDE SEQUENCE</scope>
    <source>
        <strain evidence="2">KEN1</strain>
        <tissue evidence="2">Leaf</tissue>
    </source>
</reference>
<sequence length="157" mass="17823">MHFSEGHNNELLKENLDLLEELREKAFLRVQRYKNIMINAYNKRVKARNFQVGNLVLRREDALKPVGKLDSTWEGPYKITSVIGRGVYRLEDLERRPYPVPGTSITSKNIMPRSMRGHRPPSGSIPLTFPEEGYLFLSKGSPHDSDTPTTGTPTTAA</sequence>
<name>A0AAW2Y8R0_9LAMI</name>
<feature type="compositionally biased region" description="Low complexity" evidence="1">
    <location>
        <begin position="147"/>
        <end position="157"/>
    </location>
</feature>
<feature type="region of interest" description="Disordered" evidence="1">
    <location>
        <begin position="137"/>
        <end position="157"/>
    </location>
</feature>
<accession>A0AAW2Y8R0</accession>
<reference evidence="2" key="2">
    <citation type="journal article" date="2024" name="Plant">
        <title>Genomic evolution and insights into agronomic trait innovations of Sesamum species.</title>
        <authorList>
            <person name="Miao H."/>
            <person name="Wang L."/>
            <person name="Qu L."/>
            <person name="Liu H."/>
            <person name="Sun Y."/>
            <person name="Le M."/>
            <person name="Wang Q."/>
            <person name="Wei S."/>
            <person name="Zheng Y."/>
            <person name="Lin W."/>
            <person name="Duan Y."/>
            <person name="Cao H."/>
            <person name="Xiong S."/>
            <person name="Wang X."/>
            <person name="Wei L."/>
            <person name="Li C."/>
            <person name="Ma Q."/>
            <person name="Ju M."/>
            <person name="Zhao R."/>
            <person name="Li G."/>
            <person name="Mu C."/>
            <person name="Tian Q."/>
            <person name="Mei H."/>
            <person name="Zhang T."/>
            <person name="Gao T."/>
            <person name="Zhang H."/>
        </authorList>
    </citation>
    <scope>NUCLEOTIDE SEQUENCE</scope>
    <source>
        <strain evidence="2">KEN1</strain>
    </source>
</reference>